<dbReference type="InterPro" id="IPR006664">
    <property type="entry name" value="OMP_bac"/>
</dbReference>
<dbReference type="PROSITE" id="PS51123">
    <property type="entry name" value="OMPA_2"/>
    <property type="match status" value="1"/>
</dbReference>
<keyword evidence="7" id="KW-1185">Reference proteome</keyword>
<gene>
    <name evidence="6" type="ORF">H8L67_07535</name>
</gene>
<dbReference type="EMBL" id="CP080544">
    <property type="protein sequence ID" value="QYR52447.1"/>
    <property type="molecule type" value="Genomic_DNA"/>
</dbReference>
<dbReference type="Gene3D" id="3.30.1330.60">
    <property type="entry name" value="OmpA-like domain"/>
    <property type="match status" value="1"/>
</dbReference>
<dbReference type="SUPFAM" id="SSF140804">
    <property type="entry name" value="YidB-like"/>
    <property type="match status" value="1"/>
</dbReference>
<dbReference type="Pfam" id="PF20159">
    <property type="entry name" value="YidB"/>
    <property type="match status" value="1"/>
</dbReference>
<keyword evidence="3" id="KW-0998">Cell outer membrane</keyword>
<dbReference type="RefSeq" id="WP_220379232.1">
    <property type="nucleotide sequence ID" value="NZ_CP080544.1"/>
</dbReference>
<evidence type="ECO:0000256" key="2">
    <source>
        <dbReference type="ARBA" id="ARBA00023136"/>
    </source>
</evidence>
<evidence type="ECO:0000256" key="3">
    <source>
        <dbReference type="ARBA" id="ARBA00023237"/>
    </source>
</evidence>
<proteinExistence type="predicted"/>
<dbReference type="InterPro" id="IPR006665">
    <property type="entry name" value="OmpA-like"/>
</dbReference>
<dbReference type="CDD" id="cd07185">
    <property type="entry name" value="OmpA_C-like"/>
    <property type="match status" value="1"/>
</dbReference>
<dbReference type="InterPro" id="IPR036737">
    <property type="entry name" value="OmpA-like_sf"/>
</dbReference>
<dbReference type="SUPFAM" id="SSF103088">
    <property type="entry name" value="OmpA-like"/>
    <property type="match status" value="1"/>
</dbReference>
<comment type="subcellular location">
    <subcellularLocation>
        <location evidence="1">Cell outer membrane</location>
    </subcellularLocation>
</comment>
<evidence type="ECO:0000259" key="5">
    <source>
        <dbReference type="PROSITE" id="PS51123"/>
    </source>
</evidence>
<reference evidence="6 7" key="1">
    <citation type="submission" date="2021-08" db="EMBL/GenBank/DDBJ databases">
        <title>Lysobacter sp. strain CJ11 Genome sequencing and assembly.</title>
        <authorList>
            <person name="Kim I."/>
        </authorList>
    </citation>
    <scope>NUCLEOTIDE SEQUENCE [LARGE SCALE GENOMIC DNA]</scope>
    <source>
        <strain evidence="6 7">CJ11</strain>
    </source>
</reference>
<dbReference type="Gene3D" id="3.40.1520.20">
    <property type="match status" value="1"/>
</dbReference>
<evidence type="ECO:0000256" key="4">
    <source>
        <dbReference type="PROSITE-ProRule" id="PRU00473"/>
    </source>
</evidence>
<dbReference type="PANTHER" id="PTHR30329:SF21">
    <property type="entry name" value="LIPOPROTEIN YIAD-RELATED"/>
    <property type="match status" value="1"/>
</dbReference>
<dbReference type="InterPro" id="IPR027405">
    <property type="entry name" value="YidB-like"/>
</dbReference>
<dbReference type="PRINTS" id="PR01021">
    <property type="entry name" value="OMPADOMAIN"/>
</dbReference>
<evidence type="ECO:0000256" key="1">
    <source>
        <dbReference type="ARBA" id="ARBA00004442"/>
    </source>
</evidence>
<dbReference type="InterPro" id="IPR045372">
    <property type="entry name" value="YidB"/>
</dbReference>
<dbReference type="Pfam" id="PF00691">
    <property type="entry name" value="OmpA"/>
    <property type="match status" value="1"/>
</dbReference>
<organism evidence="6 7">
    <name type="scientific">Lysobacter soyae</name>
    <dbReference type="NCBI Taxonomy" id="2764185"/>
    <lineage>
        <taxon>Bacteria</taxon>
        <taxon>Pseudomonadati</taxon>
        <taxon>Pseudomonadota</taxon>
        <taxon>Gammaproteobacteria</taxon>
        <taxon>Lysobacterales</taxon>
        <taxon>Lysobacteraceae</taxon>
        <taxon>Lysobacter</taxon>
    </lineage>
</organism>
<feature type="domain" description="OmpA-like" evidence="5">
    <location>
        <begin position="377"/>
        <end position="493"/>
    </location>
</feature>
<protein>
    <submittedName>
        <fullName evidence="6">OmpA family protein</fullName>
    </submittedName>
</protein>
<sequence>MFDAILQDISSRFGISIDRAKQLLGMLIALIFNEKRGGAAGFVDLFRSRGLGDAVSSWIGSGPNQPISATQLESALGSDLIGSIASRAGVDHHIAGSALAAMLPDVFHNLTENGQVPTGASIPDRLLGYVDSVGDFMKDLGAGVLGLGAAAVGGVAHAADKVGDTLGDAGRATARVADRAMDNTVDAARDIAKGTGSGIGKLLPWILLAGIVLLGLFALNQCKKAPAPTVPTEAAPVAEAPAPAAATANPKFGFNNTDGVVNINGTLASDAEKTSLLDKLKAVFGADNVKGDITVDAATAPAGWLDKLVAILPDFKAKGLKFDFDGNMLKFDTSAMPDADRNALMEKLNGAFDGVTITGLDKGADALAALKDGFSADDLVKALSMMNIQFKTGSADISAASMVLVKNAAEYIKKAPAGTKIEVGGHTDNVGNADANMKLSDARANSVMAKLKEFGVADGVLTAKGYGDTKPVADNATDAGKAQNRRIEYTIAQ</sequence>
<accession>A0ABX8WQE4</accession>
<dbReference type="InterPro" id="IPR050330">
    <property type="entry name" value="Bact_OuterMem_StrucFunc"/>
</dbReference>
<dbReference type="Gene3D" id="1.10.10.690">
    <property type="entry name" value="YidB-like"/>
    <property type="match status" value="1"/>
</dbReference>
<dbReference type="PRINTS" id="PR01023">
    <property type="entry name" value="NAFLGMOTY"/>
</dbReference>
<dbReference type="PANTHER" id="PTHR30329">
    <property type="entry name" value="STATOR ELEMENT OF FLAGELLAR MOTOR COMPLEX"/>
    <property type="match status" value="1"/>
</dbReference>
<evidence type="ECO:0000313" key="6">
    <source>
        <dbReference type="EMBL" id="QYR52447.1"/>
    </source>
</evidence>
<evidence type="ECO:0000313" key="7">
    <source>
        <dbReference type="Proteomes" id="UP000824755"/>
    </source>
</evidence>
<dbReference type="Proteomes" id="UP000824755">
    <property type="component" value="Chromosome"/>
</dbReference>
<name>A0ABX8WQE4_9GAMM</name>
<keyword evidence="2 4" id="KW-0472">Membrane</keyword>